<dbReference type="VEuPathDB" id="VectorBase:PHUM157040"/>
<dbReference type="EMBL" id="AAZO01001835">
    <property type="status" value="NOT_ANNOTATED_CDS"/>
    <property type="molecule type" value="Genomic_DNA"/>
</dbReference>
<proteinExistence type="predicted"/>
<feature type="region of interest" description="Disordered" evidence="1">
    <location>
        <begin position="73"/>
        <end position="96"/>
    </location>
</feature>
<evidence type="ECO:0000313" key="2">
    <source>
        <dbReference type="EMBL" id="EEB12125.1"/>
    </source>
</evidence>
<dbReference type="GeneID" id="8236515"/>
<keyword evidence="4" id="KW-1185">Reference proteome</keyword>
<dbReference type="HOGENOM" id="CLU_1206058_0_0_1"/>
<dbReference type="CTD" id="8236515"/>
<dbReference type="EnsemblMetazoa" id="PHUM157040-RA">
    <property type="protein sequence ID" value="PHUM157040-PA"/>
    <property type="gene ID" value="PHUM157040"/>
</dbReference>
<feature type="compositionally biased region" description="Low complexity" evidence="1">
    <location>
        <begin position="74"/>
        <end position="91"/>
    </location>
</feature>
<accession>E0VFG9</accession>
<organism>
    <name type="scientific">Pediculus humanus subsp. corporis</name>
    <name type="common">Body louse</name>
    <dbReference type="NCBI Taxonomy" id="121224"/>
    <lineage>
        <taxon>Eukaryota</taxon>
        <taxon>Metazoa</taxon>
        <taxon>Ecdysozoa</taxon>
        <taxon>Arthropoda</taxon>
        <taxon>Hexapoda</taxon>
        <taxon>Insecta</taxon>
        <taxon>Pterygota</taxon>
        <taxon>Neoptera</taxon>
        <taxon>Paraneoptera</taxon>
        <taxon>Psocodea</taxon>
        <taxon>Troctomorpha</taxon>
        <taxon>Phthiraptera</taxon>
        <taxon>Anoplura</taxon>
        <taxon>Pediculidae</taxon>
        <taxon>Pediculus</taxon>
    </lineage>
</organism>
<gene>
    <name evidence="3" type="primary">8236515</name>
    <name evidence="2" type="ORF">Phum_PHUM157040</name>
</gene>
<evidence type="ECO:0000256" key="1">
    <source>
        <dbReference type="SAM" id="MobiDB-lite"/>
    </source>
</evidence>
<reference evidence="2" key="1">
    <citation type="submission" date="2007-04" db="EMBL/GenBank/DDBJ databases">
        <title>Annotation of Pediculus humanus corporis strain USDA.</title>
        <authorList>
            <person name="Kirkness E."/>
            <person name="Hannick L."/>
            <person name="Hass B."/>
            <person name="Bruggner R."/>
            <person name="Lawson D."/>
            <person name="Bidwell S."/>
            <person name="Joardar V."/>
            <person name="Caler E."/>
            <person name="Walenz B."/>
            <person name="Inman J."/>
            <person name="Schobel S."/>
            <person name="Galinsky K."/>
            <person name="Amedeo P."/>
            <person name="Strausberg R."/>
        </authorList>
    </citation>
    <scope>NUCLEOTIDE SEQUENCE</scope>
    <source>
        <strain evidence="2">USDA</strain>
    </source>
</reference>
<name>E0VFG9_PEDHC</name>
<evidence type="ECO:0000313" key="4">
    <source>
        <dbReference type="Proteomes" id="UP000009046"/>
    </source>
</evidence>
<evidence type="ECO:0000313" key="3">
    <source>
        <dbReference type="EnsemblMetazoa" id="PHUM157040-PA"/>
    </source>
</evidence>
<dbReference type="RefSeq" id="XP_002424863.1">
    <property type="nucleotide sequence ID" value="XM_002424818.1"/>
</dbReference>
<dbReference type="AlphaFoldDB" id="E0VFG9"/>
<dbReference type="EMBL" id="DS235111">
    <property type="protein sequence ID" value="EEB12125.1"/>
    <property type="molecule type" value="Genomic_DNA"/>
</dbReference>
<reference evidence="2" key="2">
    <citation type="submission" date="2007-04" db="EMBL/GenBank/DDBJ databases">
        <title>The genome of the human body louse.</title>
        <authorList>
            <consortium name="The Human Body Louse Genome Consortium"/>
            <person name="Kirkness E."/>
            <person name="Walenz B."/>
            <person name="Hass B."/>
            <person name="Bruggner R."/>
            <person name="Strausberg R."/>
        </authorList>
    </citation>
    <scope>NUCLEOTIDE SEQUENCE</scope>
    <source>
        <strain evidence="2">USDA</strain>
    </source>
</reference>
<protein>
    <submittedName>
        <fullName evidence="2 3">Uncharacterized protein</fullName>
    </submittedName>
</protein>
<dbReference type="KEGG" id="phu:Phum_PHUM157040"/>
<dbReference type="InParanoid" id="E0VFG9"/>
<dbReference type="Proteomes" id="UP000009046">
    <property type="component" value="Unassembled WGS sequence"/>
</dbReference>
<reference evidence="3" key="3">
    <citation type="submission" date="2020-05" db="UniProtKB">
        <authorList>
            <consortium name="EnsemblMetazoa"/>
        </authorList>
    </citation>
    <scope>IDENTIFICATION</scope>
    <source>
        <strain evidence="3">USDA</strain>
    </source>
</reference>
<sequence length="230" mass="25707">MEDVTVKSKKKNKTGPLKSSPGFLKCMRNVYLYFKEEKEKGALNIPINSFIERTAVACGVGRKTLYNYAKKVQNNNNNNAGPSSSPINNNNNKKKSPTLFKISKNAVVQAYARPVNQNENLNLPNANTSDSNGFSHHFMISRDQKTIQQVQIVPQTKVEETTHVLTGPWTGGTSTIKKEVDYFSKNNTWHAVYNLHTTVKIFSLLSPIIKGFDDCIQNLNLSGRQGVVMV</sequence>